<protein>
    <submittedName>
        <fullName evidence="2">DUF3188 domain-containing protein</fullName>
    </submittedName>
</protein>
<name>A0ABU4U1T7_9PSEU</name>
<dbReference type="Pfam" id="PF11384">
    <property type="entry name" value="DUF3188"/>
    <property type="match status" value="1"/>
</dbReference>
<evidence type="ECO:0000256" key="1">
    <source>
        <dbReference type="SAM" id="Phobius"/>
    </source>
</evidence>
<reference evidence="2 3" key="1">
    <citation type="submission" date="2023-11" db="EMBL/GenBank/DDBJ databases">
        <title>Lentzea sokolovensis, sp. nov., Lentzea kristufkii, sp. nov., and Lentzea miocenensis, sp. nov., rare actinobacteria from Sokolov Coal Basin, Miocene lacustrine sediment, Czech Republic.</title>
        <authorList>
            <person name="Lara A."/>
            <person name="Kotroba L."/>
            <person name="Nouioui I."/>
            <person name="Neumann-Schaal M."/>
            <person name="Mast Y."/>
            <person name="Chronakova A."/>
        </authorList>
    </citation>
    <scope>NUCLEOTIDE SEQUENCE [LARGE SCALE GENOMIC DNA]</scope>
    <source>
        <strain evidence="2 3">BCCO 10_0798</strain>
    </source>
</reference>
<dbReference type="InterPro" id="IPR021524">
    <property type="entry name" value="DUF3188"/>
</dbReference>
<evidence type="ECO:0000313" key="2">
    <source>
        <dbReference type="EMBL" id="MDX8054375.1"/>
    </source>
</evidence>
<sequence length="74" mass="8466">MDKKLRWIAPSLVLLAVIVVLATTATDGNLLNSILVFLAIGLLVAGYTLRYRDRRRLIYQRDNDHRTRAEIESI</sequence>
<organism evidence="2 3">
    <name type="scientific">Lentzea kristufekii</name>
    <dbReference type="NCBI Taxonomy" id="3095430"/>
    <lineage>
        <taxon>Bacteria</taxon>
        <taxon>Bacillati</taxon>
        <taxon>Actinomycetota</taxon>
        <taxon>Actinomycetes</taxon>
        <taxon>Pseudonocardiales</taxon>
        <taxon>Pseudonocardiaceae</taxon>
        <taxon>Lentzea</taxon>
    </lineage>
</organism>
<feature type="transmembrane region" description="Helical" evidence="1">
    <location>
        <begin position="30"/>
        <end position="49"/>
    </location>
</feature>
<comment type="caution">
    <text evidence="2">The sequence shown here is derived from an EMBL/GenBank/DDBJ whole genome shotgun (WGS) entry which is preliminary data.</text>
</comment>
<gene>
    <name evidence="2" type="ORF">SK571_33825</name>
</gene>
<keyword evidence="1" id="KW-0472">Membrane</keyword>
<dbReference type="Proteomes" id="UP001271792">
    <property type="component" value="Unassembled WGS sequence"/>
</dbReference>
<feature type="transmembrane region" description="Helical" evidence="1">
    <location>
        <begin position="7"/>
        <end position="24"/>
    </location>
</feature>
<dbReference type="EMBL" id="JAXAVV010000020">
    <property type="protein sequence ID" value="MDX8054375.1"/>
    <property type="molecule type" value="Genomic_DNA"/>
</dbReference>
<dbReference type="RefSeq" id="WP_319988167.1">
    <property type="nucleotide sequence ID" value="NZ_JAXAVV010000020.1"/>
</dbReference>
<reference evidence="2 3" key="2">
    <citation type="submission" date="2023-11" db="EMBL/GenBank/DDBJ databases">
        <authorList>
            <person name="Lara A.C."/>
            <person name="Chronakova A."/>
        </authorList>
    </citation>
    <scope>NUCLEOTIDE SEQUENCE [LARGE SCALE GENOMIC DNA]</scope>
    <source>
        <strain evidence="2 3">BCCO 10_0798</strain>
    </source>
</reference>
<accession>A0ABU4U1T7</accession>
<keyword evidence="1" id="KW-0812">Transmembrane</keyword>
<keyword evidence="3" id="KW-1185">Reference proteome</keyword>
<keyword evidence="1" id="KW-1133">Transmembrane helix</keyword>
<evidence type="ECO:0000313" key="3">
    <source>
        <dbReference type="Proteomes" id="UP001271792"/>
    </source>
</evidence>
<proteinExistence type="predicted"/>